<sequence>MIIGAKDSGKSTISKELCNILLSTKPRKTSTIYYLDCDVGQPEFTPPGLISIVKIDKPILSAPFATQIRTFHNSFYYGDISPGGDLDLYISILKQCFSEFFEICQHDANALLLINTLGWVENFGKEILDNLVKIFAPGCILALKRGYVHVPSTAGRVLFHDAHIVPDNRKISPPKLRDLAITGYFTQCFLKSMNLEVVSFSDVSVRMVSFEKIGIFIHPSHLIPSKAYLAALNMSTVALCTVPEKFKNDFKWQKLCDKENLPYKIEYSDAAATKPFFKCIGYGLVRAISIEKEKIYIITPTDPELLMNVNVLAIGNDIHTPHWIFQTQVCLFLFFLHFSNDFDRLSMPLKIIGMHKRNVFRNR</sequence>
<evidence type="ECO:0000313" key="2">
    <source>
        <dbReference type="WBParaSite" id="PS1159_v2.g23307.t1"/>
    </source>
</evidence>
<reference evidence="2" key="1">
    <citation type="submission" date="2022-11" db="UniProtKB">
        <authorList>
            <consortium name="WormBaseParasite"/>
        </authorList>
    </citation>
    <scope>IDENTIFICATION</scope>
</reference>
<organism evidence="1 2">
    <name type="scientific">Panagrolaimus sp. PS1159</name>
    <dbReference type="NCBI Taxonomy" id="55785"/>
    <lineage>
        <taxon>Eukaryota</taxon>
        <taxon>Metazoa</taxon>
        <taxon>Ecdysozoa</taxon>
        <taxon>Nematoda</taxon>
        <taxon>Chromadorea</taxon>
        <taxon>Rhabditida</taxon>
        <taxon>Tylenchina</taxon>
        <taxon>Panagrolaimomorpha</taxon>
        <taxon>Panagrolaimoidea</taxon>
        <taxon>Panagrolaimidae</taxon>
        <taxon>Panagrolaimus</taxon>
    </lineage>
</organism>
<dbReference type="WBParaSite" id="PS1159_v2.g23307.t1">
    <property type="protein sequence ID" value="PS1159_v2.g23307.t1"/>
    <property type="gene ID" value="PS1159_v2.g23307"/>
</dbReference>
<dbReference type="Proteomes" id="UP000887580">
    <property type="component" value="Unplaced"/>
</dbReference>
<evidence type="ECO:0000313" key="1">
    <source>
        <dbReference type="Proteomes" id="UP000887580"/>
    </source>
</evidence>
<proteinExistence type="predicted"/>
<accession>A0AC35G4E4</accession>
<name>A0AC35G4E4_9BILA</name>
<protein>
    <submittedName>
        <fullName evidence="2">Polyribonucleotide 5'-hydroxyl-kinase Clp1 P-loop domain-containing protein</fullName>
    </submittedName>
</protein>